<feature type="signal peptide" evidence="1">
    <location>
        <begin position="1"/>
        <end position="24"/>
    </location>
</feature>
<accession>A0ABV6YJL1</accession>
<feature type="chain" id="PRO_5045651976" evidence="1">
    <location>
        <begin position="25"/>
        <end position="903"/>
    </location>
</feature>
<evidence type="ECO:0000313" key="3">
    <source>
        <dbReference type="Proteomes" id="UP001593833"/>
    </source>
</evidence>
<evidence type="ECO:0000256" key="1">
    <source>
        <dbReference type="SAM" id="SignalP"/>
    </source>
</evidence>
<evidence type="ECO:0000313" key="2">
    <source>
        <dbReference type="EMBL" id="MFC1572349.1"/>
    </source>
</evidence>
<proteinExistence type="predicted"/>
<comment type="caution">
    <text evidence="2">The sequence shown here is derived from an EMBL/GenBank/DDBJ whole genome shotgun (WGS) entry which is preliminary data.</text>
</comment>
<dbReference type="EMBL" id="JBHPKH010000012">
    <property type="protein sequence ID" value="MFC1572349.1"/>
    <property type="molecule type" value="Genomic_DNA"/>
</dbReference>
<organism evidence="2 3">
    <name type="scientific">Eiseniibacteriota bacterium</name>
    <dbReference type="NCBI Taxonomy" id="2212470"/>
    <lineage>
        <taxon>Bacteria</taxon>
        <taxon>Candidatus Eiseniibacteriota</taxon>
    </lineage>
</organism>
<keyword evidence="3" id="KW-1185">Reference proteome</keyword>
<dbReference type="Proteomes" id="UP001593833">
    <property type="component" value="Unassembled WGS sequence"/>
</dbReference>
<reference evidence="2 3" key="1">
    <citation type="submission" date="2024-09" db="EMBL/GenBank/DDBJ databases">
        <authorList>
            <person name="D'Angelo T."/>
        </authorList>
    </citation>
    <scope>NUCLEOTIDE SEQUENCE [LARGE SCALE GENOMIC DNA]</scope>
    <source>
        <strain evidence="2">SAG AM-320-E07</strain>
    </source>
</reference>
<gene>
    <name evidence="2" type="ORF">ACFL6M_02005</name>
</gene>
<protein>
    <submittedName>
        <fullName evidence="2">Uncharacterized protein</fullName>
    </submittedName>
</protein>
<name>A0ABV6YJL1_UNCEI</name>
<sequence length="903" mass="92736">MRIAKYGFLLLAVGLGWASAGADAPGLINYQGVLTNTDGLALEGYHELVFRIYDDPILSSLLWEESQDSVYVEAGLFNVHLGGGSTFSHELWDNTNLWMGISVDAGNELLPRMQLTSTPWALRAAVADSLAGGPVSDGDWEFNGDDLFLAVPGNVGLGTSSPVTDLHIYEDNAPAEIMLSWGPDIPDAHALISQLGYDGLAINSWANGADWADIMFQTNTNPRLFIESAGNVGIGTTTPVELLDVAGTAQVQGIKLPTGATDGYVLTSDADGNGTWLPGAAGVDGHSLDADDGDPVDAVYVDADGNVGIGTATPRRRFEINCRDEIDGLRIWPGPDEDYFLYGDLIHDGQYGFVINSGSELGFGGNLRLETNGTTRMMIHDTGNIGIGVLYPEEKLHVVGTTRTDGFKMPTGATDGHILTSDADGNGTWQEPGSISSDGDWTIDGDDLIAAVSGNVGITGGLSPSRGKLHVHTDDFPVAVYTQSNADGGTALVARNGQVYAYLGGEGDAVKAIGVDGYGVLSESNTIGVRGDNTSSNTTGRLGTIDYGAYGHTGNGNFGYMGGDDYGVYGESDAGNCFGYLGGSSAGVRGEDLDSGNFGYMGSAHYGVYGVGIGAYYGLYGINNTSNNKGRVGGPDYGVYGENNAGGNHGYLGGSDYGVYGKNVATGSFAYLGSDLNALYAQNPTSNTSGSIGGPSWGVLGVCTSSGFGVMGSCGPGTGVIGSSTSGSGVKGTSASGLAGEFVGDVSVSDRLTVDILEITGGSDLSERFEVRGQGSAQTPTPGMVVCIDPANPGALAVSSFAYDKRVAGIISGAGGVSPGMLMGHKGTLADGDLPVALTGRVYCWADASSAPIAPGDLLTTSSTPGHVMKATDHQESHGAILGKAMTSLDSATGLVLVLVNLQ</sequence>
<keyword evidence="1" id="KW-0732">Signal</keyword>